<feature type="chain" id="PRO_5002303479" evidence="1">
    <location>
        <begin position="22"/>
        <end position="277"/>
    </location>
</feature>
<keyword evidence="1" id="KW-0732">Signal</keyword>
<gene>
    <name evidence="2" type="ORF">BN1208_0411</name>
</gene>
<dbReference type="SUPFAM" id="SSF63829">
    <property type="entry name" value="Calcium-dependent phosphotriesterase"/>
    <property type="match status" value="1"/>
</dbReference>
<accession>A0A0D6EV53</accession>
<keyword evidence="3" id="KW-1185">Reference proteome</keyword>
<dbReference type="AlphaFoldDB" id="A0A0D6EV53"/>
<evidence type="ECO:0000256" key="1">
    <source>
        <dbReference type="SAM" id="SignalP"/>
    </source>
</evidence>
<organism evidence="2 3">
    <name type="scientific">Candidatus Methylopumilus planktonicus</name>
    <dbReference type="NCBI Taxonomy" id="1581557"/>
    <lineage>
        <taxon>Bacteria</taxon>
        <taxon>Pseudomonadati</taxon>
        <taxon>Pseudomonadota</taxon>
        <taxon>Betaproteobacteria</taxon>
        <taxon>Nitrosomonadales</taxon>
        <taxon>Methylophilaceae</taxon>
        <taxon>Candidatus Methylopumilus</taxon>
    </lineage>
</organism>
<dbReference type="HOGENOM" id="CLU_070070_2_0_4"/>
<dbReference type="STRING" id="1581557.BN1208_0411"/>
<sequence length="277" mass="30097">MKNLRVFLILLLTLFTVPSKAHDSLNVISGFTSPESVVQDAKGNIYVSEIGEFNKDSDGKITRISIDGKLSTFASGMDDPKGLTFIGKSLYVTDKNRVLKVDPDGKWAVFGSTMAFPQTPVFFNDITSDEAGNLYVSDSGNLKTGGAIFKIAKDRKVTVILNENTPEILAPNGLLVVKNDLYEVDFASGILYKINLKTKSILKVAEGFGGGDGLIKSGDSFFISDWKNGKIFKLQRNKVTLYKEGFTAAADIALSYDKKSIITPDMKAGSVTLVPIQ</sequence>
<proteinExistence type="predicted"/>
<feature type="signal peptide" evidence="1">
    <location>
        <begin position="1"/>
        <end position="21"/>
    </location>
</feature>
<dbReference type="RefSeq" id="WP_046487396.1">
    <property type="nucleotide sequence ID" value="NZ_LN827929.1"/>
</dbReference>
<dbReference type="Proteomes" id="UP000064007">
    <property type="component" value="Chromosome 1"/>
</dbReference>
<dbReference type="Gene3D" id="2.120.10.30">
    <property type="entry name" value="TolB, C-terminal domain"/>
    <property type="match status" value="1"/>
</dbReference>
<evidence type="ECO:0000313" key="3">
    <source>
        <dbReference type="Proteomes" id="UP000064007"/>
    </source>
</evidence>
<reference evidence="3" key="1">
    <citation type="submission" date="2014-12" db="EMBL/GenBank/DDBJ databases">
        <authorList>
            <person name="Salcher M.M."/>
        </authorList>
    </citation>
    <scope>NUCLEOTIDE SEQUENCE [LARGE SCALE GENOMIC DNA]</scope>
    <source>
        <strain evidence="3">MMS-10A-171</strain>
    </source>
</reference>
<dbReference type="InterPro" id="IPR011042">
    <property type="entry name" value="6-blade_b-propeller_TolB-like"/>
</dbReference>
<protein>
    <submittedName>
        <fullName evidence="2">SMP-30/Gluconolaconase/LRE domain protein</fullName>
    </submittedName>
</protein>
<dbReference type="KEGG" id="mbat:BN1208_0411"/>
<dbReference type="OrthoDB" id="7675395at2"/>
<dbReference type="EMBL" id="LN827929">
    <property type="protein sequence ID" value="CEZ19304.1"/>
    <property type="molecule type" value="Genomic_DNA"/>
</dbReference>
<name>A0A0D6EV53_9PROT</name>
<evidence type="ECO:0000313" key="2">
    <source>
        <dbReference type="EMBL" id="CEZ19304.1"/>
    </source>
</evidence>